<evidence type="ECO:0000313" key="2">
    <source>
        <dbReference type="EMBL" id="MBS3061247.1"/>
    </source>
</evidence>
<dbReference type="Proteomes" id="UP000675968">
    <property type="component" value="Unassembled WGS sequence"/>
</dbReference>
<evidence type="ECO:0000313" key="3">
    <source>
        <dbReference type="Proteomes" id="UP000675968"/>
    </source>
</evidence>
<proteinExistence type="predicted"/>
<gene>
    <name evidence="2" type="ORF">J4215_01540</name>
</gene>
<accession>A0A8T4L3V1</accession>
<comment type="caution">
    <text evidence="2">The sequence shown here is derived from an EMBL/GenBank/DDBJ whole genome shotgun (WGS) entry which is preliminary data.</text>
</comment>
<evidence type="ECO:0000256" key="1">
    <source>
        <dbReference type="SAM" id="MobiDB-lite"/>
    </source>
</evidence>
<name>A0A8T4L3V1_9ARCH</name>
<feature type="region of interest" description="Disordered" evidence="1">
    <location>
        <begin position="46"/>
        <end position="72"/>
    </location>
</feature>
<sequence length="72" mass="8525">MKKPFSLAELNAEVKQLESRSKVAEKHLHAWFLSRVKRLKKHIASLRKQKAKKLAKSQKKKPVRKKRLVKVR</sequence>
<reference evidence="2" key="1">
    <citation type="submission" date="2021-03" db="EMBL/GenBank/DDBJ databases">
        <authorList>
            <person name="Jaffe A."/>
        </authorList>
    </citation>
    <scope>NUCLEOTIDE SEQUENCE</scope>
    <source>
        <strain evidence="2">RIFCSPLOWO2_01_FULL_AR10_48_17</strain>
    </source>
</reference>
<dbReference type="EMBL" id="JAGVWC010000008">
    <property type="protein sequence ID" value="MBS3061247.1"/>
    <property type="molecule type" value="Genomic_DNA"/>
</dbReference>
<organism evidence="2 3">
    <name type="scientific">Candidatus Iainarchaeum sp</name>
    <dbReference type="NCBI Taxonomy" id="3101447"/>
    <lineage>
        <taxon>Archaea</taxon>
        <taxon>Candidatus Iainarchaeota</taxon>
        <taxon>Candidatus Iainarchaeia</taxon>
        <taxon>Candidatus Iainarchaeales</taxon>
        <taxon>Candidatus Iainarchaeaceae</taxon>
        <taxon>Candidatus Iainarchaeum</taxon>
    </lineage>
</organism>
<reference evidence="2" key="2">
    <citation type="submission" date="2021-05" db="EMBL/GenBank/DDBJ databases">
        <title>Protein family content uncovers lineage relationships and bacterial pathway maintenance mechanisms in DPANN archaea.</title>
        <authorList>
            <person name="Castelle C.J."/>
            <person name="Meheust R."/>
            <person name="Jaffe A.L."/>
            <person name="Seitz K."/>
            <person name="Gong X."/>
            <person name="Baker B.J."/>
            <person name="Banfield J.F."/>
        </authorList>
    </citation>
    <scope>NUCLEOTIDE SEQUENCE</scope>
    <source>
        <strain evidence="2">RIFCSPLOWO2_01_FULL_AR10_48_17</strain>
    </source>
</reference>
<protein>
    <submittedName>
        <fullName evidence="2">Uncharacterized protein</fullName>
    </submittedName>
</protein>
<dbReference type="AlphaFoldDB" id="A0A8T4L3V1"/>